<feature type="compositionally biased region" description="Basic residues" evidence="1">
    <location>
        <begin position="72"/>
        <end position="84"/>
    </location>
</feature>
<feature type="compositionally biased region" description="Basic residues" evidence="1">
    <location>
        <begin position="144"/>
        <end position="155"/>
    </location>
</feature>
<organism evidence="2 3">
    <name type="scientific">Eeniella nana</name>
    <name type="common">Yeast</name>
    <name type="synonym">Brettanomyces nanus</name>
    <dbReference type="NCBI Taxonomy" id="13502"/>
    <lineage>
        <taxon>Eukaryota</taxon>
        <taxon>Fungi</taxon>
        <taxon>Dikarya</taxon>
        <taxon>Ascomycota</taxon>
        <taxon>Saccharomycotina</taxon>
        <taxon>Pichiomycetes</taxon>
        <taxon>Pichiales</taxon>
        <taxon>Pichiaceae</taxon>
        <taxon>Brettanomyces</taxon>
    </lineage>
</organism>
<feature type="compositionally biased region" description="Polar residues" evidence="1">
    <location>
        <begin position="12"/>
        <end position="28"/>
    </location>
</feature>
<accession>A0A875RVU0</accession>
<dbReference type="KEGG" id="bnn:FOA43_003179"/>
<dbReference type="Proteomes" id="UP000662931">
    <property type="component" value="Chromosome 3"/>
</dbReference>
<evidence type="ECO:0000313" key="3">
    <source>
        <dbReference type="Proteomes" id="UP000662931"/>
    </source>
</evidence>
<dbReference type="EMBL" id="CP064814">
    <property type="protein sequence ID" value="QPG75817.1"/>
    <property type="molecule type" value="Genomic_DNA"/>
</dbReference>
<dbReference type="GeneID" id="62196580"/>
<feature type="compositionally biased region" description="Low complexity" evidence="1">
    <location>
        <begin position="205"/>
        <end position="224"/>
    </location>
</feature>
<name>A0A875RVU0_EENNA</name>
<feature type="compositionally biased region" description="Low complexity" evidence="1">
    <location>
        <begin position="105"/>
        <end position="116"/>
    </location>
</feature>
<dbReference type="RefSeq" id="XP_038779382.1">
    <property type="nucleotide sequence ID" value="XM_038923454.1"/>
</dbReference>
<sequence>MPVSEEVEKQSRLIQESHNLLCHSSTESTTRHGFRKTNIKPKVTKDGTPLEFLFVDCNSTNQSSVGEEASHDKKKNKKKKKKKSTMSMLGKSKKSKNTHDAGPDSSCFSSSSSTLSELATINGSLQELPETEKEEEKPPGRVTRLFRNRSLRKRRHEIDPLVRSSQPSSSSKRSILRQLYSRKSRPEKIVRPSLAVRTSLEENDSSPTTSETTPTQSSSTASSTMFSVRTPNPSISSNVLTPITPIVSTTSSLASMGSAANYKQQQQQQQQQQQMVFANSPLTHTPSQQHQDEDDYSLLEVCSVNTSNTKKIKAFRRSNSIVSMASTCSISQFPPTSPAVTSTAVNNAVRPRGRVQSCSSAHSFGGAVTRTLVSQPVKFRSASHISLSPQSQELASGSADTWSLEPRKMSESQVRQQHLQYQLQELQQQMSFQRQSWRQQRLKAQSQISPVSATIAYEVPESTEKLYFEKFSKETPGDSYMISPGQTLSMTSSAPTAPESSTIPVIPVMPMMPIAQSEPMSWMDSTPPTLTASPQQSTPFDFPEETSKELSTCGVDDTHPNISEEELDRLLKDAFGLDMGPKEPSTNESFSVTDLEDQNFDLLAFIDSAKPSK</sequence>
<dbReference type="OrthoDB" id="3998273at2759"/>
<gene>
    <name evidence="2" type="ORF">FOA43_003179</name>
</gene>
<feature type="region of interest" description="Disordered" evidence="1">
    <location>
        <begin position="1"/>
        <end position="45"/>
    </location>
</feature>
<reference evidence="2" key="1">
    <citation type="submission" date="2020-10" db="EMBL/GenBank/DDBJ databases">
        <authorList>
            <person name="Roach M.J.R."/>
        </authorList>
    </citation>
    <scope>NUCLEOTIDE SEQUENCE</scope>
    <source>
        <strain evidence="2">CBS 1945</strain>
    </source>
</reference>
<feature type="region of interest" description="Disordered" evidence="1">
    <location>
        <begin position="523"/>
        <end position="546"/>
    </location>
</feature>
<feature type="region of interest" description="Disordered" evidence="1">
    <location>
        <begin position="61"/>
        <end position="240"/>
    </location>
</feature>
<keyword evidence="3" id="KW-1185">Reference proteome</keyword>
<dbReference type="AlphaFoldDB" id="A0A875RVU0"/>
<feature type="compositionally biased region" description="Low complexity" evidence="1">
    <location>
        <begin position="164"/>
        <end position="173"/>
    </location>
</feature>
<evidence type="ECO:0000256" key="1">
    <source>
        <dbReference type="SAM" id="MobiDB-lite"/>
    </source>
</evidence>
<feature type="compositionally biased region" description="Polar residues" evidence="1">
    <location>
        <begin position="225"/>
        <end position="238"/>
    </location>
</feature>
<feature type="compositionally biased region" description="Polar residues" evidence="1">
    <location>
        <begin position="523"/>
        <end position="539"/>
    </location>
</feature>
<protein>
    <submittedName>
        <fullName evidence="2">Uncharacterized protein</fullName>
    </submittedName>
</protein>
<evidence type="ECO:0000313" key="2">
    <source>
        <dbReference type="EMBL" id="QPG75817.1"/>
    </source>
</evidence>
<feature type="compositionally biased region" description="Basic and acidic residues" evidence="1">
    <location>
        <begin position="130"/>
        <end position="139"/>
    </location>
</feature>
<feature type="compositionally biased region" description="Basic and acidic residues" evidence="1">
    <location>
        <begin position="1"/>
        <end position="11"/>
    </location>
</feature>
<proteinExistence type="predicted"/>